<evidence type="ECO:0000256" key="2">
    <source>
        <dbReference type="ARBA" id="ARBA00012277"/>
    </source>
</evidence>
<evidence type="ECO:0000256" key="1">
    <source>
        <dbReference type="ARBA" id="ARBA00001964"/>
    </source>
</evidence>
<keyword evidence="9" id="KW-1185">Reference proteome</keyword>
<evidence type="ECO:0000256" key="5">
    <source>
        <dbReference type="ARBA" id="ARBA00023002"/>
    </source>
</evidence>
<dbReference type="GO" id="GO:0007584">
    <property type="term" value="P:response to nutrient"/>
    <property type="evidence" value="ECO:0007669"/>
    <property type="project" value="TreeGrafter"/>
</dbReference>
<dbReference type="Gene3D" id="3.40.50.920">
    <property type="match status" value="1"/>
</dbReference>
<organism evidence="8 9">
    <name type="scientific">Chondrus crispus</name>
    <name type="common">Carrageen Irish moss</name>
    <name type="synonym">Polymorpha crispa</name>
    <dbReference type="NCBI Taxonomy" id="2769"/>
    <lineage>
        <taxon>Eukaryota</taxon>
        <taxon>Rhodophyta</taxon>
        <taxon>Florideophyceae</taxon>
        <taxon>Rhodymeniophycidae</taxon>
        <taxon>Gigartinales</taxon>
        <taxon>Gigartinaceae</taxon>
        <taxon>Chondrus</taxon>
    </lineage>
</organism>
<dbReference type="PANTHER" id="PTHR42980:SF1">
    <property type="entry name" value="2-OXOISOVALERATE DEHYDROGENASE SUBUNIT BETA, MITOCHONDRIAL"/>
    <property type="match status" value="1"/>
</dbReference>
<sequence length="375" mass="40699">MNSITSAIRRVVSPLRCNTDQVLRGCQFRSLSFAAQAAEEKSIEETTPNPAVKMNLFTAVNSALQVALATDDSAVVFGEDVAFGGVFRCSSDLQAQFGSERIFNTPLCEQGIVGFGIGLAASGTTAIAEIQFADYIYPAFDQLVNEAAKYRYRSGGMFNCGGLTVRTPCGAVGHGGHYHSQSPEAYFCHTPGLRVVTCRDPFTAKGLLLASIREEDPVIFLEPKVLYRASTGMVPEGDYEIDLGKAEVVRKGRDVTMVGWGAQIRVLLEVAEQVEKELQVSCEVVDLQSLLPWDVDTVSKSVQKTGRLLIAHEAPVTSGLGSEISAAVQENCFLSLKAPIQRIAGYDLPFPFIHEKNYLPGKQRCTEGVLKAIDY</sequence>
<dbReference type="GeneID" id="17325346"/>
<comment type="catalytic activity">
    <reaction evidence="6">
        <text>N(6)-[(R)-lipoyl]-L-lysyl-[protein] + 3-methyl-2-oxobutanoate + H(+) = N(6)-[(R)-S(8)-2-methylpropanoyldihydrolipoyl]-L-lysyl-[protein] + CO2</text>
        <dbReference type="Rhea" id="RHEA:13457"/>
        <dbReference type="Rhea" id="RHEA-COMP:10474"/>
        <dbReference type="Rhea" id="RHEA-COMP:10497"/>
        <dbReference type="ChEBI" id="CHEBI:11851"/>
        <dbReference type="ChEBI" id="CHEBI:15378"/>
        <dbReference type="ChEBI" id="CHEBI:16526"/>
        <dbReference type="ChEBI" id="CHEBI:83099"/>
        <dbReference type="ChEBI" id="CHEBI:83142"/>
        <dbReference type="EC" id="1.2.4.4"/>
    </reaction>
    <physiologicalReaction direction="left-to-right" evidence="6">
        <dbReference type="Rhea" id="RHEA:13458"/>
    </physiologicalReaction>
</comment>
<evidence type="ECO:0000259" key="7">
    <source>
        <dbReference type="SMART" id="SM00861"/>
    </source>
</evidence>
<keyword evidence="5" id="KW-0560">Oxidoreductase</keyword>
<accession>R7QJ16</accession>
<keyword evidence="4" id="KW-0630">Potassium</keyword>
<dbReference type="Gramene" id="CDF37763">
    <property type="protein sequence ID" value="CDF37763"/>
    <property type="gene ID" value="CHC_T00008584001"/>
</dbReference>
<evidence type="ECO:0000313" key="8">
    <source>
        <dbReference type="EMBL" id="CDF37763.1"/>
    </source>
</evidence>
<dbReference type="EC" id="1.2.4.4" evidence="2"/>
<dbReference type="PhylomeDB" id="R7QJ16"/>
<dbReference type="RefSeq" id="XP_005717634.1">
    <property type="nucleotide sequence ID" value="XM_005717577.1"/>
</dbReference>
<name>R7QJ16_CHOCR</name>
<dbReference type="FunFam" id="3.40.50.920:FF:000001">
    <property type="entry name" value="Pyruvate dehydrogenase E1 beta subunit"/>
    <property type="match status" value="1"/>
</dbReference>
<dbReference type="AlphaFoldDB" id="R7QJ16"/>
<dbReference type="EMBL" id="HG001865">
    <property type="protein sequence ID" value="CDF37763.1"/>
    <property type="molecule type" value="Genomic_DNA"/>
</dbReference>
<dbReference type="Pfam" id="PF02780">
    <property type="entry name" value="Transketolase_C"/>
    <property type="match status" value="1"/>
</dbReference>
<keyword evidence="3" id="KW-0479">Metal-binding</keyword>
<dbReference type="Pfam" id="PF02779">
    <property type="entry name" value="Transket_pyr"/>
    <property type="match status" value="1"/>
</dbReference>
<protein>
    <recommendedName>
        <fullName evidence="2">3-methyl-2-oxobutanoate dehydrogenase (2-methylpropanoyl-transferring)</fullName>
        <ecNumber evidence="2">1.2.4.4</ecNumber>
    </recommendedName>
</protein>
<gene>
    <name evidence="8" type="ORF">CHC_T00008584001</name>
</gene>
<dbReference type="InterPro" id="IPR029061">
    <property type="entry name" value="THDP-binding"/>
</dbReference>
<evidence type="ECO:0000256" key="3">
    <source>
        <dbReference type="ARBA" id="ARBA00022723"/>
    </source>
</evidence>
<dbReference type="OMA" id="SEAYYMA"/>
<dbReference type="PANTHER" id="PTHR42980">
    <property type="entry name" value="2-OXOISOVALERATE DEHYDROGENASE SUBUNIT BETA-RELATED"/>
    <property type="match status" value="1"/>
</dbReference>
<evidence type="ECO:0000256" key="6">
    <source>
        <dbReference type="ARBA" id="ARBA00051764"/>
    </source>
</evidence>
<dbReference type="SMART" id="SM00861">
    <property type="entry name" value="Transket_pyr"/>
    <property type="match status" value="1"/>
</dbReference>
<dbReference type="InterPro" id="IPR033248">
    <property type="entry name" value="Transketolase_C"/>
</dbReference>
<dbReference type="SUPFAM" id="SSF52518">
    <property type="entry name" value="Thiamin diphosphate-binding fold (THDP-binding)"/>
    <property type="match status" value="1"/>
</dbReference>
<reference evidence="9" key="1">
    <citation type="journal article" date="2013" name="Proc. Natl. Acad. Sci. U.S.A.">
        <title>Genome structure and metabolic features in the red seaweed Chondrus crispus shed light on evolution of the Archaeplastida.</title>
        <authorList>
            <person name="Collen J."/>
            <person name="Porcel B."/>
            <person name="Carre W."/>
            <person name="Ball S.G."/>
            <person name="Chaparro C."/>
            <person name="Tonon T."/>
            <person name="Barbeyron T."/>
            <person name="Michel G."/>
            <person name="Noel B."/>
            <person name="Valentin K."/>
            <person name="Elias M."/>
            <person name="Artiguenave F."/>
            <person name="Arun A."/>
            <person name="Aury J.M."/>
            <person name="Barbosa-Neto J.F."/>
            <person name="Bothwell J.H."/>
            <person name="Bouget F.Y."/>
            <person name="Brillet L."/>
            <person name="Cabello-Hurtado F."/>
            <person name="Capella-Gutierrez S."/>
            <person name="Charrier B."/>
            <person name="Cladiere L."/>
            <person name="Cock J.M."/>
            <person name="Coelho S.M."/>
            <person name="Colleoni C."/>
            <person name="Czjzek M."/>
            <person name="Da Silva C."/>
            <person name="Delage L."/>
            <person name="Denoeud F."/>
            <person name="Deschamps P."/>
            <person name="Dittami S.M."/>
            <person name="Gabaldon T."/>
            <person name="Gachon C.M."/>
            <person name="Groisillier A."/>
            <person name="Herve C."/>
            <person name="Jabbari K."/>
            <person name="Katinka M."/>
            <person name="Kloareg B."/>
            <person name="Kowalczyk N."/>
            <person name="Labadie K."/>
            <person name="Leblanc C."/>
            <person name="Lopez P.J."/>
            <person name="McLachlan D.H."/>
            <person name="Meslet-Cladiere L."/>
            <person name="Moustafa A."/>
            <person name="Nehr Z."/>
            <person name="Nyvall Collen P."/>
            <person name="Panaud O."/>
            <person name="Partensky F."/>
            <person name="Poulain J."/>
            <person name="Rensing S.A."/>
            <person name="Rousvoal S."/>
            <person name="Samson G."/>
            <person name="Symeonidi A."/>
            <person name="Weissenbach J."/>
            <person name="Zambounis A."/>
            <person name="Wincker P."/>
            <person name="Boyen C."/>
        </authorList>
    </citation>
    <scope>NUCLEOTIDE SEQUENCE [LARGE SCALE GENOMIC DNA]</scope>
    <source>
        <strain evidence="9">cv. Stackhouse</strain>
    </source>
</reference>
<dbReference type="GO" id="GO:0003863">
    <property type="term" value="F:branched-chain 2-oxo acid dehydrogenase activity"/>
    <property type="evidence" value="ECO:0007669"/>
    <property type="project" value="UniProtKB-EC"/>
</dbReference>
<proteinExistence type="predicted"/>
<dbReference type="GO" id="GO:0009083">
    <property type="term" value="P:branched-chain amino acid catabolic process"/>
    <property type="evidence" value="ECO:0007669"/>
    <property type="project" value="TreeGrafter"/>
</dbReference>
<dbReference type="Gene3D" id="3.40.50.970">
    <property type="match status" value="1"/>
</dbReference>
<dbReference type="FunFam" id="3.40.50.970:FF:000001">
    <property type="entry name" value="Pyruvate dehydrogenase E1 beta subunit"/>
    <property type="match status" value="1"/>
</dbReference>
<dbReference type="OrthoDB" id="878at2759"/>
<comment type="cofactor">
    <cofactor evidence="1">
        <name>thiamine diphosphate</name>
        <dbReference type="ChEBI" id="CHEBI:58937"/>
    </cofactor>
</comment>
<dbReference type="InterPro" id="IPR005475">
    <property type="entry name" value="Transketolase-like_Pyr-bd"/>
</dbReference>
<dbReference type="SUPFAM" id="SSF52922">
    <property type="entry name" value="TK C-terminal domain-like"/>
    <property type="match status" value="1"/>
</dbReference>
<dbReference type="CDD" id="cd07036">
    <property type="entry name" value="TPP_PYR_E1-PDHc-beta_like"/>
    <property type="match status" value="1"/>
</dbReference>
<dbReference type="STRING" id="2769.R7QJ16"/>
<feature type="domain" description="Transketolase-like pyrimidine-binding" evidence="7">
    <location>
        <begin position="54"/>
        <end position="229"/>
    </location>
</feature>
<dbReference type="Proteomes" id="UP000012073">
    <property type="component" value="Unassembled WGS sequence"/>
</dbReference>
<evidence type="ECO:0000313" key="9">
    <source>
        <dbReference type="Proteomes" id="UP000012073"/>
    </source>
</evidence>
<dbReference type="KEGG" id="ccp:CHC_T00008584001"/>
<dbReference type="InterPro" id="IPR009014">
    <property type="entry name" value="Transketo_C/PFOR_II"/>
</dbReference>
<dbReference type="GO" id="GO:0046872">
    <property type="term" value="F:metal ion binding"/>
    <property type="evidence" value="ECO:0007669"/>
    <property type="project" value="UniProtKB-KW"/>
</dbReference>
<evidence type="ECO:0000256" key="4">
    <source>
        <dbReference type="ARBA" id="ARBA00022958"/>
    </source>
</evidence>